<feature type="domain" description="DUF3447" evidence="2">
    <location>
        <begin position="175"/>
        <end position="236"/>
    </location>
</feature>
<evidence type="ECO:0000313" key="3">
    <source>
        <dbReference type="EMBL" id="EAX95822.1"/>
    </source>
</evidence>
<dbReference type="eggNOG" id="KOG0504">
    <property type="taxonomic scope" value="Eukaryota"/>
</dbReference>
<protein>
    <recommendedName>
        <fullName evidence="2">DUF3447 domain-containing protein</fullName>
    </recommendedName>
</protein>
<dbReference type="VEuPathDB" id="TrichDB:TVAGG3_0859350"/>
<dbReference type="PROSITE" id="PS50297">
    <property type="entry name" value="ANK_REP_REGION"/>
    <property type="match status" value="1"/>
</dbReference>
<evidence type="ECO:0000313" key="4">
    <source>
        <dbReference type="Proteomes" id="UP000001542"/>
    </source>
</evidence>
<dbReference type="EMBL" id="DS113787">
    <property type="protein sequence ID" value="EAX95822.1"/>
    <property type="molecule type" value="Genomic_DNA"/>
</dbReference>
<dbReference type="SMART" id="SM00248">
    <property type="entry name" value="ANK"/>
    <property type="match status" value="3"/>
</dbReference>
<keyword evidence="4" id="KW-1185">Reference proteome</keyword>
<dbReference type="SMR" id="A2FH09"/>
<dbReference type="PROSITE" id="PS50088">
    <property type="entry name" value="ANK_REPEAT"/>
    <property type="match status" value="1"/>
</dbReference>
<dbReference type="PANTHER" id="PTHR24159:SF5">
    <property type="entry name" value="ANK_REP_REGION DOMAIN-CONTAINING PROTEIN"/>
    <property type="match status" value="1"/>
</dbReference>
<dbReference type="AlphaFoldDB" id="A2FH09"/>
<dbReference type="PANTHER" id="PTHR24159">
    <property type="match status" value="1"/>
</dbReference>
<dbReference type="InterPro" id="IPR002110">
    <property type="entry name" value="Ankyrin_rpt"/>
</dbReference>
<proteinExistence type="predicted"/>
<evidence type="ECO:0000259" key="2">
    <source>
        <dbReference type="Pfam" id="PF11929"/>
    </source>
</evidence>
<dbReference type="RefSeq" id="XP_001308752.1">
    <property type="nucleotide sequence ID" value="XM_001308751.1"/>
</dbReference>
<dbReference type="VEuPathDB" id="TrichDB:TVAG_375310"/>
<keyword evidence="1" id="KW-0040">ANK repeat</keyword>
<dbReference type="InParanoid" id="A2FH09"/>
<dbReference type="InterPro" id="IPR020683">
    <property type="entry name" value="DUF3447"/>
</dbReference>
<dbReference type="InterPro" id="IPR036770">
    <property type="entry name" value="Ankyrin_rpt-contain_sf"/>
</dbReference>
<organism evidence="3 4">
    <name type="scientific">Trichomonas vaginalis (strain ATCC PRA-98 / G3)</name>
    <dbReference type="NCBI Taxonomy" id="412133"/>
    <lineage>
        <taxon>Eukaryota</taxon>
        <taxon>Metamonada</taxon>
        <taxon>Parabasalia</taxon>
        <taxon>Trichomonadida</taxon>
        <taxon>Trichomonadidae</taxon>
        <taxon>Trichomonas</taxon>
    </lineage>
</organism>
<dbReference type="KEGG" id="tva:4753584"/>
<sequence>MSQTQELILDPSIIPTELSELHSIEEDLVHLDTENIEQIFDNLKNLDNDMINYVKSCILHLSTQFRLKWGVFSEISKKLQINYFGDSRYPFSKYMSSIQKNEDVRAYDEVLSEDSPISAIINNDFSKLVEFSVDPKFSEAEVMNVISLPNLNLLDLSAYVGNLEIYQYLKLNGMEPTTNTMENAIIGGNLEICQICHDQIKTVTEAQIIAAIKCHRYEILQWFIDEFTPNVVYLSLSINSYSTLLFSYFIQKNGGVNSYIATNLLIDAYNTNNTSLLSYLIKNGADVNRKFGSEEETLLIRATRDNKSFVKLLIDSGANTEITNPNGLTPLLITAMTGNIEIARILIEGGANSNVTNSSGQNLIQIAENFGNTEYVQQFKKQQEYQICNIA</sequence>
<dbReference type="SUPFAM" id="SSF48403">
    <property type="entry name" value="Ankyrin repeat"/>
    <property type="match status" value="1"/>
</dbReference>
<dbReference type="Pfam" id="PF11929">
    <property type="entry name" value="DUF3447"/>
    <property type="match status" value="1"/>
</dbReference>
<evidence type="ECO:0000256" key="1">
    <source>
        <dbReference type="PROSITE-ProRule" id="PRU00023"/>
    </source>
</evidence>
<reference evidence="3" key="2">
    <citation type="journal article" date="2007" name="Science">
        <title>Draft genome sequence of the sexually transmitted pathogen Trichomonas vaginalis.</title>
        <authorList>
            <person name="Carlton J.M."/>
            <person name="Hirt R.P."/>
            <person name="Silva J.C."/>
            <person name="Delcher A.L."/>
            <person name="Schatz M."/>
            <person name="Zhao Q."/>
            <person name="Wortman J.R."/>
            <person name="Bidwell S.L."/>
            <person name="Alsmark U.C.M."/>
            <person name="Besteiro S."/>
            <person name="Sicheritz-Ponten T."/>
            <person name="Noel C.J."/>
            <person name="Dacks J.B."/>
            <person name="Foster P.G."/>
            <person name="Simillion C."/>
            <person name="Van de Peer Y."/>
            <person name="Miranda-Saavedra D."/>
            <person name="Barton G.J."/>
            <person name="Westrop G.D."/>
            <person name="Mueller S."/>
            <person name="Dessi D."/>
            <person name="Fiori P.L."/>
            <person name="Ren Q."/>
            <person name="Paulsen I."/>
            <person name="Zhang H."/>
            <person name="Bastida-Corcuera F.D."/>
            <person name="Simoes-Barbosa A."/>
            <person name="Brown M.T."/>
            <person name="Hayes R.D."/>
            <person name="Mukherjee M."/>
            <person name="Okumura C.Y."/>
            <person name="Schneider R."/>
            <person name="Smith A.J."/>
            <person name="Vanacova S."/>
            <person name="Villalvazo M."/>
            <person name="Haas B.J."/>
            <person name="Pertea M."/>
            <person name="Feldblyum T.V."/>
            <person name="Utterback T.R."/>
            <person name="Shu C.L."/>
            <person name="Osoegawa K."/>
            <person name="de Jong P.J."/>
            <person name="Hrdy I."/>
            <person name="Horvathova L."/>
            <person name="Zubacova Z."/>
            <person name="Dolezal P."/>
            <person name="Malik S.B."/>
            <person name="Logsdon J.M. Jr."/>
            <person name="Henze K."/>
            <person name="Gupta A."/>
            <person name="Wang C.C."/>
            <person name="Dunne R.L."/>
            <person name="Upcroft J.A."/>
            <person name="Upcroft P."/>
            <person name="White O."/>
            <person name="Salzberg S.L."/>
            <person name="Tang P."/>
            <person name="Chiu C.-H."/>
            <person name="Lee Y.-S."/>
            <person name="Embley T.M."/>
            <person name="Coombs G.H."/>
            <person name="Mottram J.C."/>
            <person name="Tachezy J."/>
            <person name="Fraser-Liggett C.M."/>
            <person name="Johnson P.J."/>
        </authorList>
    </citation>
    <scope>NUCLEOTIDE SEQUENCE [LARGE SCALE GENOMIC DNA]</scope>
    <source>
        <strain evidence="3">G3</strain>
    </source>
</reference>
<dbReference type="Pfam" id="PF12796">
    <property type="entry name" value="Ank_2"/>
    <property type="match status" value="1"/>
</dbReference>
<name>A2FH09_TRIV3</name>
<accession>A2FH09</accession>
<dbReference type="Gene3D" id="1.25.40.20">
    <property type="entry name" value="Ankyrin repeat-containing domain"/>
    <property type="match status" value="1"/>
</dbReference>
<gene>
    <name evidence="3" type="ORF">TVAG_375310</name>
</gene>
<dbReference type="Proteomes" id="UP000001542">
    <property type="component" value="Unassembled WGS sequence"/>
</dbReference>
<feature type="repeat" description="ANK" evidence="1">
    <location>
        <begin position="326"/>
        <end position="358"/>
    </location>
</feature>
<reference evidence="3" key="1">
    <citation type="submission" date="2006-10" db="EMBL/GenBank/DDBJ databases">
        <authorList>
            <person name="Amadeo P."/>
            <person name="Zhao Q."/>
            <person name="Wortman J."/>
            <person name="Fraser-Liggett C."/>
            <person name="Carlton J."/>
        </authorList>
    </citation>
    <scope>NUCLEOTIDE SEQUENCE</scope>
    <source>
        <strain evidence="3">G3</strain>
    </source>
</reference>
<dbReference type="STRING" id="5722.A2FH09"/>